<sequence>MRALLPFLLLTLAVFALNLKPTADCLTVAKVHPEAVLLYQALSGSQPNTALLAILDSAPDKLIATLSLKLLGYKVNPNMLDVVTFNPCGKAEKAFVYFALGLPGWKELAKEVSSLSVFRIENYGLACACKAAFFLKLIGYKPSWVGLLLNLKPSDVTTVEGLIWCSALQKEYGIDTLYETLLKYLSPDGCIKNEIGLKDYDLTAQFLIAYSLLQYWNAPKITATPTTAQGVTLKTITITATTLKTLTKTVYETIKKTVVVTVSGCIPLSLAETRVLWESTETVRTVDLRNVPYAVYQIDASKGDRIVVDCNGGCGSVIVGENVTLYPQVVGGSTTYAPQGGSWNSAPCGSQLVWNAKGPVTVYALGNCPITLTIVHSVPEVYVCK</sequence>
<reference evidence="1" key="1">
    <citation type="submission" date="2013-11" db="EMBL/GenBank/DDBJ databases">
        <title>Comparative genomics of Ignicoccus.</title>
        <authorList>
            <person name="Podar M."/>
        </authorList>
    </citation>
    <scope>NUCLEOTIDE SEQUENCE</scope>
    <source>
        <strain evidence="1">DSM 13166</strain>
    </source>
</reference>
<dbReference type="KEGG" id="ipc:IPA_07830"/>
<gene>
    <name evidence="1" type="ORF">IPA_07830</name>
</gene>
<dbReference type="AlphaFoldDB" id="A0A977PKD1"/>
<keyword evidence="2" id="KW-1185">Reference proteome</keyword>
<organism evidence="1 2">
    <name type="scientific">Ignicoccus pacificus DSM 13166</name>
    <dbReference type="NCBI Taxonomy" id="940294"/>
    <lineage>
        <taxon>Archaea</taxon>
        <taxon>Thermoproteota</taxon>
        <taxon>Thermoprotei</taxon>
        <taxon>Desulfurococcales</taxon>
        <taxon>Desulfurococcaceae</taxon>
        <taxon>Ignicoccus</taxon>
    </lineage>
</organism>
<dbReference type="Proteomes" id="UP001063698">
    <property type="component" value="Chromosome"/>
</dbReference>
<proteinExistence type="predicted"/>
<dbReference type="EMBL" id="CP006868">
    <property type="protein sequence ID" value="UXD22741.1"/>
    <property type="molecule type" value="Genomic_DNA"/>
</dbReference>
<evidence type="ECO:0000313" key="2">
    <source>
        <dbReference type="Proteomes" id="UP001063698"/>
    </source>
</evidence>
<accession>A0A977PKD1</accession>
<protein>
    <submittedName>
        <fullName evidence="1">Uncharacterized protein</fullName>
    </submittedName>
</protein>
<evidence type="ECO:0000313" key="1">
    <source>
        <dbReference type="EMBL" id="UXD22741.1"/>
    </source>
</evidence>
<name>A0A977PKD1_9CREN</name>